<organism evidence="6 7">
    <name type="scientific">Zobellella aerophila</name>
    <dbReference type="NCBI Taxonomy" id="870480"/>
    <lineage>
        <taxon>Bacteria</taxon>
        <taxon>Pseudomonadati</taxon>
        <taxon>Pseudomonadota</taxon>
        <taxon>Gammaproteobacteria</taxon>
        <taxon>Aeromonadales</taxon>
        <taxon>Aeromonadaceae</taxon>
        <taxon>Zobellella</taxon>
    </lineage>
</organism>
<gene>
    <name evidence="6" type="ORF">GCM10022394_14980</name>
</gene>
<evidence type="ECO:0000256" key="1">
    <source>
        <dbReference type="ARBA" id="ARBA00009437"/>
    </source>
</evidence>
<evidence type="ECO:0000256" key="3">
    <source>
        <dbReference type="ARBA" id="ARBA00023125"/>
    </source>
</evidence>
<keyword evidence="3" id="KW-0238">DNA-binding</keyword>
<dbReference type="Proteomes" id="UP001500795">
    <property type="component" value="Unassembled WGS sequence"/>
</dbReference>
<evidence type="ECO:0000256" key="4">
    <source>
        <dbReference type="ARBA" id="ARBA00023163"/>
    </source>
</evidence>
<feature type="domain" description="HTH lysR-type" evidence="5">
    <location>
        <begin position="4"/>
        <end position="61"/>
    </location>
</feature>
<dbReference type="PROSITE" id="PS50931">
    <property type="entry name" value="HTH_LYSR"/>
    <property type="match status" value="1"/>
</dbReference>
<dbReference type="Pfam" id="PF03466">
    <property type="entry name" value="LysR_substrate"/>
    <property type="match status" value="1"/>
</dbReference>
<proteinExistence type="inferred from homology"/>
<dbReference type="InterPro" id="IPR036390">
    <property type="entry name" value="WH_DNA-bd_sf"/>
</dbReference>
<dbReference type="PANTHER" id="PTHR30126">
    <property type="entry name" value="HTH-TYPE TRANSCRIPTIONAL REGULATOR"/>
    <property type="match status" value="1"/>
</dbReference>
<dbReference type="Pfam" id="PF00126">
    <property type="entry name" value="HTH_1"/>
    <property type="match status" value="1"/>
</dbReference>
<dbReference type="InterPro" id="IPR005119">
    <property type="entry name" value="LysR_subst-bd"/>
</dbReference>
<dbReference type="InterPro" id="IPR000847">
    <property type="entry name" value="LysR_HTH_N"/>
</dbReference>
<name>A0ABP6VM65_9GAMM</name>
<dbReference type="PANTHER" id="PTHR30126:SF98">
    <property type="entry name" value="HTH-TYPE TRANSCRIPTIONAL ACTIVATOR BAUR"/>
    <property type="match status" value="1"/>
</dbReference>
<sequence>MASYSMKHMLTFCTVAEYGGFVGAESVLGMSQPAISTHIRDFEIRLGFQLCHRGRSGFSLTEKGQVVYRKCREMLNNISDFEAELGELRDKLTGTLRLGLIDSTITNHDFPIPEAIHRFYSRKNDVSLKLVVLPPEELERELLNGNLHIALGLFHNRHNALSYRHLCMEAHSFYCGRRHPLFGLADAEITLETLRQYPVSSRTYLQHAELQGMMKARDVAVVSNMEAQAILITSGSFLGFLPTHYARQWVERGEMRAFDHLNLSWQSEFSMAMRASPAPQDIVRIFAEDVEASIKATTLRR</sequence>
<dbReference type="Gene3D" id="3.40.190.10">
    <property type="entry name" value="Periplasmic binding protein-like II"/>
    <property type="match status" value="1"/>
</dbReference>
<dbReference type="SUPFAM" id="SSF53850">
    <property type="entry name" value="Periplasmic binding protein-like II"/>
    <property type="match status" value="1"/>
</dbReference>
<reference evidence="7" key="1">
    <citation type="journal article" date="2019" name="Int. J. Syst. Evol. Microbiol.">
        <title>The Global Catalogue of Microorganisms (GCM) 10K type strain sequencing project: providing services to taxonomists for standard genome sequencing and annotation.</title>
        <authorList>
            <consortium name="The Broad Institute Genomics Platform"/>
            <consortium name="The Broad Institute Genome Sequencing Center for Infectious Disease"/>
            <person name="Wu L."/>
            <person name="Ma J."/>
        </authorList>
    </citation>
    <scope>NUCLEOTIDE SEQUENCE [LARGE SCALE GENOMIC DNA]</scope>
    <source>
        <strain evidence="7">JCM 17110</strain>
    </source>
</reference>
<dbReference type="EMBL" id="BAABCX010000001">
    <property type="protein sequence ID" value="GAA3536356.1"/>
    <property type="molecule type" value="Genomic_DNA"/>
</dbReference>
<dbReference type="Gene3D" id="1.10.10.10">
    <property type="entry name" value="Winged helix-like DNA-binding domain superfamily/Winged helix DNA-binding domain"/>
    <property type="match status" value="1"/>
</dbReference>
<dbReference type="InterPro" id="IPR036388">
    <property type="entry name" value="WH-like_DNA-bd_sf"/>
</dbReference>
<protein>
    <submittedName>
        <fullName evidence="6">LysR family transcriptional regulator</fullName>
    </submittedName>
</protein>
<keyword evidence="2" id="KW-0805">Transcription regulation</keyword>
<keyword evidence="7" id="KW-1185">Reference proteome</keyword>
<evidence type="ECO:0000259" key="5">
    <source>
        <dbReference type="PROSITE" id="PS50931"/>
    </source>
</evidence>
<dbReference type="SUPFAM" id="SSF46785">
    <property type="entry name" value="Winged helix' DNA-binding domain"/>
    <property type="match status" value="1"/>
</dbReference>
<comment type="similarity">
    <text evidence="1">Belongs to the LysR transcriptional regulatory family.</text>
</comment>
<evidence type="ECO:0000313" key="7">
    <source>
        <dbReference type="Proteomes" id="UP001500795"/>
    </source>
</evidence>
<evidence type="ECO:0000256" key="2">
    <source>
        <dbReference type="ARBA" id="ARBA00023015"/>
    </source>
</evidence>
<comment type="caution">
    <text evidence="6">The sequence shown here is derived from an EMBL/GenBank/DDBJ whole genome shotgun (WGS) entry which is preliminary data.</text>
</comment>
<keyword evidence="4" id="KW-0804">Transcription</keyword>
<dbReference type="CDD" id="cd05466">
    <property type="entry name" value="PBP2_LTTR_substrate"/>
    <property type="match status" value="1"/>
</dbReference>
<evidence type="ECO:0000313" key="6">
    <source>
        <dbReference type="EMBL" id="GAA3536356.1"/>
    </source>
</evidence>
<accession>A0ABP6VM65</accession>